<reference evidence="4" key="1">
    <citation type="submission" date="2019-12" db="EMBL/GenBank/DDBJ databases">
        <title>High-Quality draft genome sequences of three cyanobacteria isolated from the limestone walls of the Old Cathedral of Coimbra.</title>
        <authorList>
            <person name="Tiago I."/>
            <person name="Soares F."/>
            <person name="Portugal A."/>
        </authorList>
    </citation>
    <scope>NUCLEOTIDE SEQUENCE [LARGE SCALE GENOMIC DNA]</scope>
    <source>
        <strain evidence="4">C</strain>
    </source>
</reference>
<name>A0A8K2A0S2_9CYAN</name>
<feature type="region of interest" description="Disordered" evidence="1">
    <location>
        <begin position="229"/>
        <end position="248"/>
    </location>
</feature>
<keyword evidence="2" id="KW-0472">Membrane</keyword>
<dbReference type="RefSeq" id="WP_161827169.1">
    <property type="nucleotide sequence ID" value="NZ_WVIC01000066.1"/>
</dbReference>
<feature type="transmembrane region" description="Helical" evidence="2">
    <location>
        <begin position="776"/>
        <end position="793"/>
    </location>
</feature>
<evidence type="ECO:0000313" key="5">
    <source>
        <dbReference type="Proteomes" id="UP000607397"/>
    </source>
</evidence>
<dbReference type="InterPro" id="IPR024983">
    <property type="entry name" value="CHAT_dom"/>
</dbReference>
<dbReference type="InterPro" id="IPR007890">
    <property type="entry name" value="CHASE2"/>
</dbReference>
<evidence type="ECO:0000256" key="2">
    <source>
        <dbReference type="SAM" id="Phobius"/>
    </source>
</evidence>
<evidence type="ECO:0000313" key="4">
    <source>
        <dbReference type="EMBL" id="NCJ08699.1"/>
    </source>
</evidence>
<protein>
    <submittedName>
        <fullName evidence="4">CHASE2 domain-containing protein</fullName>
    </submittedName>
</protein>
<feature type="transmembrane region" description="Helical" evidence="2">
    <location>
        <begin position="727"/>
        <end position="744"/>
    </location>
</feature>
<feature type="transmembrane region" description="Helical" evidence="2">
    <location>
        <begin position="751"/>
        <end position="770"/>
    </location>
</feature>
<dbReference type="Proteomes" id="UP000607397">
    <property type="component" value="Unassembled WGS sequence"/>
</dbReference>
<keyword evidence="2" id="KW-0812">Transmembrane</keyword>
<organism evidence="4 5">
    <name type="scientific">Petrachloros mirabilis ULC683</name>
    <dbReference type="NCBI Taxonomy" id="2781853"/>
    <lineage>
        <taxon>Bacteria</taxon>
        <taxon>Bacillati</taxon>
        <taxon>Cyanobacteriota</taxon>
        <taxon>Cyanophyceae</taxon>
        <taxon>Synechococcales</taxon>
        <taxon>Petrachlorosaceae</taxon>
        <taxon>Petrachloros</taxon>
        <taxon>Petrachloros mirabilis</taxon>
    </lineage>
</organism>
<evidence type="ECO:0000259" key="3">
    <source>
        <dbReference type="SMART" id="SM01080"/>
    </source>
</evidence>
<dbReference type="Pfam" id="PF05226">
    <property type="entry name" value="CHASE2"/>
    <property type="match status" value="1"/>
</dbReference>
<accession>A0A8K2A0S2</accession>
<keyword evidence="5" id="KW-1185">Reference proteome</keyword>
<feature type="compositionally biased region" description="Polar residues" evidence="1">
    <location>
        <begin position="229"/>
        <end position="243"/>
    </location>
</feature>
<dbReference type="Pfam" id="PF12770">
    <property type="entry name" value="CHAT"/>
    <property type="match status" value="1"/>
</dbReference>
<dbReference type="EMBL" id="WVIC01000066">
    <property type="protein sequence ID" value="NCJ08699.1"/>
    <property type="molecule type" value="Genomic_DNA"/>
</dbReference>
<dbReference type="SMART" id="SM01080">
    <property type="entry name" value="CHASE2"/>
    <property type="match status" value="1"/>
</dbReference>
<comment type="caution">
    <text evidence="4">The sequence shown here is derived from an EMBL/GenBank/DDBJ whole genome shotgun (WGS) entry which is preliminary data.</text>
</comment>
<dbReference type="AlphaFoldDB" id="A0A8K2A0S2"/>
<feature type="domain" description="CHASE2" evidence="3">
    <location>
        <begin position="429"/>
        <end position="740"/>
    </location>
</feature>
<proteinExistence type="predicted"/>
<sequence length="817" mass="89721">MNKFVVLTIAEGQFDQGFSVKLQLSLDGQPPYLMDGGYLPAAPHLPGLYGQWLERYQQLGHPLRLDAPAQQQTNVSWPEDCRRAAQKLVYAFNKWLQSVPFQGVREKLLEQLSPSETIRILIQTPDRLLEKLPWHQWQLLERYPQAELALSAPAYERRMGSRSPTGQVQILAILGHSAGIDIQADRALLAALPGAQVTFLVEPHCQDLTDLLWAQPWDILFFAGHSTSQGRLATPPDSGSTDMSTEELSDPLAAPRDNLLALNSQDSLSVDQLRYALKQAVERGLQLAILNSCDGLGLAHDLTDLHIPQLIVMREPVPDVVAHAFLQYFLRAFAQGNSFYLAVREARERLQGLEDQFPCATWLPMICQNPAVMPPTWATLMGLCDISVFRVPQPSTKARPQRWQVGLKVLGASLIVSGLVLGGRFLGWLQPLELWAFDQTIQHRPLEDPDPRLLVVTITEADIQAQAQQNRGGTSLPDATLEQLLVKLAFARVIGLDVYRDFPVLPEYSALAQQLRQDHRILGICKSRDLEVDPVGVHPPPEVPAARLGFSDFLEDPDGILRRQILSMQPDPVSPCPVPFGFGTLAALHYLDTEGVDVTFEADQVRLGSVTVPYVRSRTGGYQTIDAGGSQLLLNYRALRSPQEIASHVTLSALLSGQVHPDMIRDRIVLIGVTANTLGDYWATPYGAGARQKVPGVLIQAHMASQLLSAALDQRPVLQTWPPRGEVVWIGLWAVAGGMVGVYGGASVRTLWVGSGGLLVLLGLCLWGMVQGVWLPLIPAVLAFGLTTLGTLSQHRQLNSGTQILPAKLEASLGTML</sequence>
<evidence type="ECO:0000256" key="1">
    <source>
        <dbReference type="SAM" id="MobiDB-lite"/>
    </source>
</evidence>
<gene>
    <name evidence="4" type="ORF">GS597_19750</name>
</gene>
<keyword evidence="2" id="KW-1133">Transmembrane helix</keyword>